<dbReference type="InterPro" id="IPR049561">
    <property type="entry name" value="NSUN5_7_fdxn-like"/>
</dbReference>
<keyword evidence="4 5" id="KW-0694">RNA-binding</keyword>
<dbReference type="Pfam" id="PF01189">
    <property type="entry name" value="Methyltr_RsmB-F"/>
    <property type="match status" value="1"/>
</dbReference>
<evidence type="ECO:0000256" key="3">
    <source>
        <dbReference type="ARBA" id="ARBA00022691"/>
    </source>
</evidence>
<dbReference type="Ensembl" id="ENSHHUT00000033364.1">
    <property type="protein sequence ID" value="ENSHHUP00000032049.1"/>
    <property type="gene ID" value="ENSHHUG00000020319.1"/>
</dbReference>
<evidence type="ECO:0000256" key="1">
    <source>
        <dbReference type="ARBA" id="ARBA00022603"/>
    </source>
</evidence>
<evidence type="ECO:0000259" key="6">
    <source>
        <dbReference type="PROSITE" id="PS51686"/>
    </source>
</evidence>
<reference evidence="8" key="1">
    <citation type="submission" date="2018-06" db="EMBL/GenBank/DDBJ databases">
        <title>Genome assembly of Danube salmon.</title>
        <authorList>
            <person name="Macqueen D.J."/>
            <person name="Gundappa M.K."/>
        </authorList>
    </citation>
    <scope>NUCLEOTIDE SEQUENCE [LARGE SCALE GENOMIC DNA]</scope>
</reference>
<feature type="domain" description="SAM-dependent MTase RsmB/NOP-type" evidence="6">
    <location>
        <begin position="115"/>
        <end position="414"/>
    </location>
</feature>
<dbReference type="GeneTree" id="ENSGT00940000155974"/>
<feature type="binding site" evidence="5">
    <location>
        <position position="275"/>
    </location>
    <ligand>
        <name>S-adenosyl-L-methionine</name>
        <dbReference type="ChEBI" id="CHEBI:59789"/>
    </ligand>
</feature>
<dbReference type="Pfam" id="PF21153">
    <property type="entry name" value="NSUN5_N"/>
    <property type="match status" value="1"/>
</dbReference>
<proteinExistence type="inferred from homology"/>
<dbReference type="InterPro" id="IPR023267">
    <property type="entry name" value="RCMT"/>
</dbReference>
<dbReference type="GO" id="GO:0005730">
    <property type="term" value="C:nucleolus"/>
    <property type="evidence" value="ECO:0007669"/>
    <property type="project" value="TreeGrafter"/>
</dbReference>
<evidence type="ECO:0000256" key="5">
    <source>
        <dbReference type="PROSITE-ProRule" id="PRU01023"/>
    </source>
</evidence>
<dbReference type="InterPro" id="IPR048889">
    <property type="entry name" value="NSUN5_RCM1_N"/>
</dbReference>
<accession>A0A4W5M2M8</accession>
<keyword evidence="1 5" id="KW-0489">Methyltransferase</keyword>
<evidence type="ECO:0000313" key="8">
    <source>
        <dbReference type="Proteomes" id="UP000314982"/>
    </source>
</evidence>
<dbReference type="PROSITE" id="PS51686">
    <property type="entry name" value="SAM_MT_RSMB_NOP"/>
    <property type="match status" value="1"/>
</dbReference>
<evidence type="ECO:0000256" key="2">
    <source>
        <dbReference type="ARBA" id="ARBA00022679"/>
    </source>
</evidence>
<dbReference type="GO" id="GO:0008173">
    <property type="term" value="F:RNA methyltransferase activity"/>
    <property type="evidence" value="ECO:0007669"/>
    <property type="project" value="InterPro"/>
</dbReference>
<dbReference type="PANTHER" id="PTHR22807">
    <property type="entry name" value="NOP2 YEAST -RELATED NOL1/NOP2/FMU SUN DOMAIN-CONTAINING"/>
    <property type="match status" value="1"/>
</dbReference>
<dbReference type="GO" id="GO:0070475">
    <property type="term" value="P:rRNA base methylation"/>
    <property type="evidence" value="ECO:0007669"/>
    <property type="project" value="TreeGrafter"/>
</dbReference>
<dbReference type="STRING" id="62062.ENSHHUP00000032049"/>
<keyword evidence="3 5" id="KW-0949">S-adenosyl-L-methionine</keyword>
<dbReference type="InterPro" id="IPR029063">
    <property type="entry name" value="SAM-dependent_MTases_sf"/>
</dbReference>
<dbReference type="InterPro" id="IPR001678">
    <property type="entry name" value="MeTrfase_RsmB-F_NOP2_dom"/>
</dbReference>
<dbReference type="SUPFAM" id="SSF53335">
    <property type="entry name" value="S-adenosyl-L-methionine-dependent methyltransferases"/>
    <property type="match status" value="1"/>
</dbReference>
<organism evidence="7 8">
    <name type="scientific">Hucho hucho</name>
    <name type="common">huchen</name>
    <dbReference type="NCBI Taxonomy" id="62062"/>
    <lineage>
        <taxon>Eukaryota</taxon>
        <taxon>Metazoa</taxon>
        <taxon>Chordata</taxon>
        <taxon>Craniata</taxon>
        <taxon>Vertebrata</taxon>
        <taxon>Euteleostomi</taxon>
        <taxon>Actinopterygii</taxon>
        <taxon>Neopterygii</taxon>
        <taxon>Teleostei</taxon>
        <taxon>Protacanthopterygii</taxon>
        <taxon>Salmoniformes</taxon>
        <taxon>Salmonidae</taxon>
        <taxon>Salmoninae</taxon>
        <taxon>Hucho</taxon>
    </lineage>
</organism>
<keyword evidence="8" id="KW-1185">Reference proteome</keyword>
<dbReference type="Pfam" id="PF21148">
    <property type="entry name" value="NSUN5_fdxn-like"/>
    <property type="match status" value="1"/>
</dbReference>
<comment type="similarity">
    <text evidence="5">Belongs to the class I-like SAM-binding methyltransferase superfamily. RsmB/NOP family.</text>
</comment>
<dbReference type="InterPro" id="IPR049560">
    <property type="entry name" value="MeTrfase_RsmB-F_NOP2_cat"/>
</dbReference>
<name>A0A4W5M2M8_9TELE</name>
<reference evidence="7" key="3">
    <citation type="submission" date="2025-09" db="UniProtKB">
        <authorList>
            <consortium name="Ensembl"/>
        </authorList>
    </citation>
    <scope>IDENTIFICATION</scope>
</reference>
<dbReference type="Gene3D" id="3.30.70.1170">
    <property type="entry name" value="Sun protein, domain 3"/>
    <property type="match status" value="1"/>
</dbReference>
<feature type="binding site" evidence="5">
    <location>
        <position position="248"/>
    </location>
    <ligand>
        <name>S-adenosyl-L-methionine</name>
        <dbReference type="ChEBI" id="CHEBI:59789"/>
    </ligand>
</feature>
<dbReference type="PANTHER" id="PTHR22807:SF4">
    <property type="entry name" value="28S RRNA (CYTOSINE-C(5))-METHYLTRANSFERASE"/>
    <property type="match status" value="1"/>
</dbReference>
<dbReference type="Gene3D" id="3.40.50.150">
    <property type="entry name" value="Vaccinia Virus protein VP39"/>
    <property type="match status" value="1"/>
</dbReference>
<keyword evidence="2 5" id="KW-0808">Transferase</keyword>
<dbReference type="GO" id="GO:0003723">
    <property type="term" value="F:RNA binding"/>
    <property type="evidence" value="ECO:0007669"/>
    <property type="project" value="UniProtKB-UniRule"/>
</dbReference>
<evidence type="ECO:0000313" key="7">
    <source>
        <dbReference type="Ensembl" id="ENSHHUP00000032049.1"/>
    </source>
</evidence>
<evidence type="ECO:0000256" key="4">
    <source>
        <dbReference type="ARBA" id="ARBA00022884"/>
    </source>
</evidence>
<comment type="caution">
    <text evidence="5">Lacks conserved residue(s) required for the propagation of feature annotation.</text>
</comment>
<dbReference type="AlphaFoldDB" id="A0A4W5M2M8"/>
<sequence length="414" mass="45870">MALYVKAAEILEKAERKRAACNTDICLPWCETQKFSSILQEIIESTMLLKQTKIKINLDTDQVLVYDLVVGKVLKCGGAWKALMMKHCSRLQAALAGMKIKQKVSCNQDLLSSSLQQPEGYQLPRYLRVNTLKTTVEDAINYLKREGFRLPGTGLLVSQFNDLNLKGKSFVGDLQLLVLLVVSAKTDFHDQSLQGWPHHSTRQGQLSPCVLREPSYRQPCPGACTAPANKTSHLAAIMNNKGRLFAFDLDAKHLSTKSTRLLRTGVTCQQLASQDFLKMDPDGPQYRSKRESLCVSLSGMVCLQDNMPVSQKEHDSPRLKASSCTVSTTPGASFVCSDSTGSIHTERNEQVVAACLQQNPDFRLVPLLQQWPERGLATLTQCLRASTTKALALLEQHTAQSANTLSSSHIFYII</sequence>
<dbReference type="Proteomes" id="UP000314982">
    <property type="component" value="Unassembled WGS sequence"/>
</dbReference>
<protein>
    <submittedName>
        <fullName evidence="7">NOP2/Sun RNA methyltransferase 5</fullName>
    </submittedName>
</protein>
<reference evidence="7" key="2">
    <citation type="submission" date="2025-08" db="UniProtKB">
        <authorList>
            <consortium name="Ensembl"/>
        </authorList>
    </citation>
    <scope>IDENTIFICATION</scope>
</reference>